<dbReference type="GeneID" id="20808877"/>
<feature type="compositionally biased region" description="Polar residues" evidence="1">
    <location>
        <begin position="79"/>
        <end position="98"/>
    </location>
</feature>
<gene>
    <name evidence="3" type="ORF">H257_06881</name>
</gene>
<keyword evidence="2" id="KW-1133">Transmembrane helix</keyword>
<keyword evidence="2" id="KW-0472">Membrane</keyword>
<feature type="compositionally biased region" description="Polar residues" evidence="1">
    <location>
        <begin position="281"/>
        <end position="290"/>
    </location>
</feature>
<feature type="region of interest" description="Disordered" evidence="1">
    <location>
        <begin position="275"/>
        <end position="301"/>
    </location>
</feature>
<reference evidence="3" key="1">
    <citation type="submission" date="2013-12" db="EMBL/GenBank/DDBJ databases">
        <title>The Genome Sequence of Aphanomyces astaci APO3.</title>
        <authorList>
            <consortium name="The Broad Institute Genomics Platform"/>
            <person name="Russ C."/>
            <person name="Tyler B."/>
            <person name="van West P."/>
            <person name="Dieguez-Uribeondo J."/>
            <person name="Young S.K."/>
            <person name="Zeng Q."/>
            <person name="Gargeya S."/>
            <person name="Fitzgerald M."/>
            <person name="Abouelleil A."/>
            <person name="Alvarado L."/>
            <person name="Chapman S.B."/>
            <person name="Gainer-Dewar J."/>
            <person name="Goldberg J."/>
            <person name="Griggs A."/>
            <person name="Gujja S."/>
            <person name="Hansen M."/>
            <person name="Howarth C."/>
            <person name="Imamovic A."/>
            <person name="Ireland A."/>
            <person name="Larimer J."/>
            <person name="McCowan C."/>
            <person name="Murphy C."/>
            <person name="Pearson M."/>
            <person name="Poon T.W."/>
            <person name="Priest M."/>
            <person name="Roberts A."/>
            <person name="Saif S."/>
            <person name="Shea T."/>
            <person name="Sykes S."/>
            <person name="Wortman J."/>
            <person name="Nusbaum C."/>
            <person name="Birren B."/>
        </authorList>
    </citation>
    <scope>NUCLEOTIDE SEQUENCE [LARGE SCALE GENOMIC DNA]</scope>
    <source>
        <strain evidence="3">APO3</strain>
    </source>
</reference>
<evidence type="ECO:0000256" key="1">
    <source>
        <dbReference type="SAM" id="MobiDB-lite"/>
    </source>
</evidence>
<protein>
    <submittedName>
        <fullName evidence="3">Uncharacterized protein</fullName>
    </submittedName>
</protein>
<dbReference type="VEuPathDB" id="FungiDB:H257_06881"/>
<feature type="compositionally biased region" description="Polar residues" evidence="1">
    <location>
        <begin position="115"/>
        <end position="130"/>
    </location>
</feature>
<feature type="transmembrane region" description="Helical" evidence="2">
    <location>
        <begin position="41"/>
        <end position="65"/>
    </location>
</feature>
<feature type="region of interest" description="Disordered" evidence="1">
    <location>
        <begin position="69"/>
        <end position="178"/>
    </location>
</feature>
<dbReference type="AlphaFoldDB" id="W4GJX3"/>
<dbReference type="OrthoDB" id="10662945at2759"/>
<accession>W4GJX3</accession>
<evidence type="ECO:0000256" key="2">
    <source>
        <dbReference type="SAM" id="Phobius"/>
    </source>
</evidence>
<sequence length="301" mass="32366">MYASVQAALVHAIITNATTSITSPPSPSSTPRPSRQVELASIPWAAIVVGGIPALLLCAVVCMWCRRRSQTRQQRRSSNPSNSDEQLSSKPLASSSTIGAPPYPRFYHPQAPNEHASQPPSIQLSSNASSVPPVLRGPLSSAKASMEVPPRYYSDQSTSLSYPHEARRASNGAQGRTSLEDVWKQWPNGSTGSRSFDTHVSSAADYVESNPLAHFSQPPPPAAAFNGAWQLSHPGNRQDDVSDTFMYATSSSTTAEYGYEATMHAAPTADLTPFGRDGPNQRPSYASTCITGMPSLDTYRR</sequence>
<dbReference type="EMBL" id="KI913127">
    <property type="protein sequence ID" value="ETV79621.1"/>
    <property type="molecule type" value="Genomic_DNA"/>
</dbReference>
<evidence type="ECO:0000313" key="3">
    <source>
        <dbReference type="EMBL" id="ETV79621.1"/>
    </source>
</evidence>
<dbReference type="RefSeq" id="XP_009830557.1">
    <property type="nucleotide sequence ID" value="XM_009832255.1"/>
</dbReference>
<proteinExistence type="predicted"/>
<organism evidence="3">
    <name type="scientific">Aphanomyces astaci</name>
    <name type="common">Crayfish plague agent</name>
    <dbReference type="NCBI Taxonomy" id="112090"/>
    <lineage>
        <taxon>Eukaryota</taxon>
        <taxon>Sar</taxon>
        <taxon>Stramenopiles</taxon>
        <taxon>Oomycota</taxon>
        <taxon>Saprolegniomycetes</taxon>
        <taxon>Saprolegniales</taxon>
        <taxon>Verrucalvaceae</taxon>
        <taxon>Aphanomyces</taxon>
    </lineage>
</organism>
<keyword evidence="2" id="KW-0812">Transmembrane</keyword>
<name>W4GJX3_APHAT</name>